<organism evidence="1 2">
    <name type="scientific">Sarcoptes scabiei</name>
    <name type="common">Itch mite</name>
    <name type="synonym">Acarus scabiei</name>
    <dbReference type="NCBI Taxonomy" id="52283"/>
    <lineage>
        <taxon>Eukaryota</taxon>
        <taxon>Metazoa</taxon>
        <taxon>Ecdysozoa</taxon>
        <taxon>Arthropoda</taxon>
        <taxon>Chelicerata</taxon>
        <taxon>Arachnida</taxon>
        <taxon>Acari</taxon>
        <taxon>Acariformes</taxon>
        <taxon>Sarcoptiformes</taxon>
        <taxon>Astigmata</taxon>
        <taxon>Psoroptidia</taxon>
        <taxon>Sarcoptoidea</taxon>
        <taxon>Sarcoptidae</taxon>
        <taxon>Sarcoptinae</taxon>
        <taxon>Sarcoptes</taxon>
    </lineage>
</organism>
<dbReference type="PANTHER" id="PTHR21261:SF2">
    <property type="entry name" value="GH04238P-RELATED"/>
    <property type="match status" value="1"/>
</dbReference>
<evidence type="ECO:0008006" key="3">
    <source>
        <dbReference type="Google" id="ProtNLM"/>
    </source>
</evidence>
<dbReference type="PANTHER" id="PTHR21261">
    <property type="entry name" value="BEAT PROTEIN"/>
    <property type="match status" value="1"/>
</dbReference>
<gene>
    <name evidence="1" type="ORF">QR98_0019840</name>
</gene>
<dbReference type="OrthoDB" id="6478865at2759"/>
<dbReference type="Proteomes" id="UP000616769">
    <property type="component" value="Unassembled WGS sequence"/>
</dbReference>
<evidence type="ECO:0000313" key="2">
    <source>
        <dbReference type="Proteomes" id="UP000616769"/>
    </source>
</evidence>
<proteinExistence type="predicted"/>
<dbReference type="VEuPathDB" id="VectorBase:SSCA009167"/>
<name>A0A131ZXZ9_SARSC</name>
<dbReference type="Gene3D" id="2.60.40.10">
    <property type="entry name" value="Immunoglobulins"/>
    <property type="match status" value="1"/>
</dbReference>
<dbReference type="AlphaFoldDB" id="A0A131ZXZ9"/>
<dbReference type="EMBL" id="JXLN01005416">
    <property type="protein sequence ID" value="KPM03551.1"/>
    <property type="molecule type" value="Genomic_DNA"/>
</dbReference>
<accession>A0A131ZXZ9</accession>
<dbReference type="SUPFAM" id="SSF48726">
    <property type="entry name" value="Immunoglobulin"/>
    <property type="match status" value="1"/>
</dbReference>
<sequence>MKVPKYIENGTVDSVQLDCLYSIDPEVDRNLVVKWFFREDPEPIYQWIVEHNLRRVPQRYQDKVDVNYITPNQTEPWQRYRSLNLIRPTVEMTGRYSCHVISIITEAHDSDTMIVYCNQTTLIPK</sequence>
<protein>
    <recommendedName>
        <fullName evidence="3">Ig-like domain-containing protein</fullName>
    </recommendedName>
</protein>
<dbReference type="InterPro" id="IPR036179">
    <property type="entry name" value="Ig-like_dom_sf"/>
</dbReference>
<comment type="caution">
    <text evidence="1">The sequence shown here is derived from an EMBL/GenBank/DDBJ whole genome shotgun (WGS) entry which is preliminary data.</text>
</comment>
<reference evidence="1 2" key="1">
    <citation type="journal article" date="2015" name="Parasit. Vectors">
        <title>Draft genome of the scabies mite.</title>
        <authorList>
            <person name="Rider S.D.Jr."/>
            <person name="Morgan M.S."/>
            <person name="Arlian L.G."/>
        </authorList>
    </citation>
    <scope>NUCLEOTIDE SEQUENCE [LARGE SCALE GENOMIC DNA]</scope>
    <source>
        <strain evidence="1">Arlian Lab</strain>
    </source>
</reference>
<dbReference type="InterPro" id="IPR013783">
    <property type="entry name" value="Ig-like_fold"/>
</dbReference>
<evidence type="ECO:0000313" key="1">
    <source>
        <dbReference type="EMBL" id="KPM03551.1"/>
    </source>
</evidence>